<name>A0ABW5ZA73_9FLAO</name>
<evidence type="ECO:0000313" key="1">
    <source>
        <dbReference type="EMBL" id="MFD2909185.1"/>
    </source>
</evidence>
<dbReference type="RefSeq" id="WP_379807455.1">
    <property type="nucleotide sequence ID" value="NZ_JBHUOL010000018.1"/>
</dbReference>
<keyword evidence="2" id="KW-1185">Reference proteome</keyword>
<protein>
    <submittedName>
        <fullName evidence="1">Uncharacterized protein</fullName>
    </submittedName>
</protein>
<evidence type="ECO:0000313" key="2">
    <source>
        <dbReference type="Proteomes" id="UP001597549"/>
    </source>
</evidence>
<accession>A0ABW5ZA73</accession>
<gene>
    <name evidence="1" type="ORF">ACFSX9_10605</name>
</gene>
<dbReference type="Proteomes" id="UP001597549">
    <property type="component" value="Unassembled WGS sequence"/>
</dbReference>
<sequence>MKDINFEKLIVEQCNNLPAFYDRVKSIYNLFLDNFDTYQYLNQDMNYSAGQSINMYIDNNWGNVKNITDSSYCIKVWISSKSQFYCVKIFVKEKNLWCLTEITFTNKIFEVIHKIMELSGLREFPSDKLNEITLNNFTELYGEPANFFEVFFSEID</sequence>
<comment type="caution">
    <text evidence="1">The sequence shown here is derived from an EMBL/GenBank/DDBJ whole genome shotgun (WGS) entry which is preliminary data.</text>
</comment>
<reference evidence="2" key="1">
    <citation type="journal article" date="2019" name="Int. J. Syst. Evol. Microbiol.">
        <title>The Global Catalogue of Microorganisms (GCM) 10K type strain sequencing project: providing services to taxonomists for standard genome sequencing and annotation.</title>
        <authorList>
            <consortium name="The Broad Institute Genomics Platform"/>
            <consortium name="The Broad Institute Genome Sequencing Center for Infectious Disease"/>
            <person name="Wu L."/>
            <person name="Ma J."/>
        </authorList>
    </citation>
    <scope>NUCLEOTIDE SEQUENCE [LARGE SCALE GENOMIC DNA]</scope>
    <source>
        <strain evidence="2">KCTC 52644</strain>
    </source>
</reference>
<dbReference type="EMBL" id="JBHUOL010000018">
    <property type="protein sequence ID" value="MFD2909185.1"/>
    <property type="molecule type" value="Genomic_DNA"/>
</dbReference>
<organism evidence="1 2">
    <name type="scientific">Flavobacterium ardleyense</name>
    <dbReference type="NCBI Taxonomy" id="2038737"/>
    <lineage>
        <taxon>Bacteria</taxon>
        <taxon>Pseudomonadati</taxon>
        <taxon>Bacteroidota</taxon>
        <taxon>Flavobacteriia</taxon>
        <taxon>Flavobacteriales</taxon>
        <taxon>Flavobacteriaceae</taxon>
        <taxon>Flavobacterium</taxon>
    </lineage>
</organism>
<proteinExistence type="predicted"/>